<accession>A0A4R6PQD6</accession>
<evidence type="ECO:0000256" key="1">
    <source>
        <dbReference type="SAM" id="Phobius"/>
    </source>
</evidence>
<feature type="transmembrane region" description="Helical" evidence="1">
    <location>
        <begin position="79"/>
        <end position="98"/>
    </location>
</feature>
<keyword evidence="4" id="KW-1185">Reference proteome</keyword>
<dbReference type="Proteomes" id="UP000295531">
    <property type="component" value="Unassembled WGS sequence"/>
</dbReference>
<dbReference type="InterPro" id="IPR039447">
    <property type="entry name" value="UreH-like_TM_dom"/>
</dbReference>
<sequence>MNQNIDVITAFIMGLAGAGHCLAMCGGIASAIGVQQRGLNIVLYNLGRMSSYILLGVIVGGAIALIAPDSPHTTIILRWLAVAFLFALGLYFTGWWPVLSQLERAAKPLWQVIKKLAPQQRGGTLSVFFAGAVWGWLPCGLVYSALSYAAVSGSAVQGGLLMAAFAIGTFPAMIGAGYFSHSLRTILQAQGFRTAIGVLLLIYALWTALTLIRPHF</sequence>
<dbReference type="InterPro" id="IPR036259">
    <property type="entry name" value="MFS_trans_sf"/>
</dbReference>
<gene>
    <name evidence="3" type="ORF">DEU29_101268</name>
</gene>
<evidence type="ECO:0000313" key="3">
    <source>
        <dbReference type="EMBL" id="TDP40718.1"/>
    </source>
</evidence>
<reference evidence="3 4" key="1">
    <citation type="submission" date="2019-03" db="EMBL/GenBank/DDBJ databases">
        <title>Freshwater and sediment microbial communities from various areas in North America, analyzing microbe dynamics in response to fracking.</title>
        <authorList>
            <person name="Lamendella R."/>
        </authorList>
    </citation>
    <scope>NUCLEOTIDE SEQUENCE [LARGE SCALE GENOMIC DNA]</scope>
    <source>
        <strain evidence="3 4">18_TX</strain>
    </source>
</reference>
<dbReference type="Pfam" id="PF13386">
    <property type="entry name" value="DsbD_2"/>
    <property type="match status" value="1"/>
</dbReference>
<feature type="transmembrane region" description="Helical" evidence="1">
    <location>
        <begin position="49"/>
        <end position="67"/>
    </location>
</feature>
<dbReference type="PANTHER" id="PTHR42208:SF1">
    <property type="entry name" value="HEAVY METAL TRANSPORTER"/>
    <property type="match status" value="1"/>
</dbReference>
<feature type="transmembrane region" description="Helical" evidence="1">
    <location>
        <begin position="158"/>
        <end position="179"/>
    </location>
</feature>
<keyword evidence="1" id="KW-0812">Transmembrane</keyword>
<feature type="domain" description="Urease accessory protein UreH-like transmembrane" evidence="2">
    <location>
        <begin position="9"/>
        <end position="206"/>
    </location>
</feature>
<organism evidence="3 4">
    <name type="scientific">Idiomarina aquatica</name>
    <dbReference type="NCBI Taxonomy" id="1327752"/>
    <lineage>
        <taxon>Bacteria</taxon>
        <taxon>Pseudomonadati</taxon>
        <taxon>Pseudomonadota</taxon>
        <taxon>Gammaproteobacteria</taxon>
        <taxon>Alteromonadales</taxon>
        <taxon>Idiomarinaceae</taxon>
        <taxon>Idiomarina</taxon>
    </lineage>
</organism>
<name>A0A4R6PQD6_9GAMM</name>
<keyword evidence="1" id="KW-0472">Membrane</keyword>
<feature type="transmembrane region" description="Helical" evidence="1">
    <location>
        <begin position="7"/>
        <end position="29"/>
    </location>
</feature>
<evidence type="ECO:0000259" key="2">
    <source>
        <dbReference type="Pfam" id="PF13386"/>
    </source>
</evidence>
<dbReference type="AlphaFoldDB" id="A0A4R6PQD6"/>
<dbReference type="PANTHER" id="PTHR42208">
    <property type="entry name" value="HEAVY METAL TRANSPORTER-RELATED"/>
    <property type="match status" value="1"/>
</dbReference>
<feature type="transmembrane region" description="Helical" evidence="1">
    <location>
        <begin position="191"/>
        <end position="212"/>
    </location>
</feature>
<evidence type="ECO:0000313" key="4">
    <source>
        <dbReference type="Proteomes" id="UP000295531"/>
    </source>
</evidence>
<dbReference type="EMBL" id="SNXI01000001">
    <property type="protein sequence ID" value="TDP40718.1"/>
    <property type="molecule type" value="Genomic_DNA"/>
</dbReference>
<dbReference type="SUPFAM" id="SSF103473">
    <property type="entry name" value="MFS general substrate transporter"/>
    <property type="match status" value="1"/>
</dbReference>
<proteinExistence type="predicted"/>
<keyword evidence="1" id="KW-1133">Transmembrane helix</keyword>
<protein>
    <recommendedName>
        <fullName evidence="2">Urease accessory protein UreH-like transmembrane domain-containing protein</fullName>
    </recommendedName>
</protein>
<comment type="caution">
    <text evidence="3">The sequence shown here is derived from an EMBL/GenBank/DDBJ whole genome shotgun (WGS) entry which is preliminary data.</text>
</comment>
<feature type="transmembrane region" description="Helical" evidence="1">
    <location>
        <begin position="125"/>
        <end position="146"/>
    </location>
</feature>